<protein>
    <recommendedName>
        <fullName evidence="3">DUF732 domain-containing protein</fullName>
    </recommendedName>
</protein>
<keyword evidence="2" id="KW-1185">Reference proteome</keyword>
<name>A0A511YU45_9CELL</name>
<dbReference type="AlphaFoldDB" id="A0A511YU45"/>
<dbReference type="RefSeq" id="WP_034244656.1">
    <property type="nucleotide sequence ID" value="NZ_BJYK01000001.1"/>
</dbReference>
<evidence type="ECO:0000313" key="1">
    <source>
        <dbReference type="EMBL" id="GEN78717.1"/>
    </source>
</evidence>
<evidence type="ECO:0008006" key="3">
    <source>
        <dbReference type="Google" id="ProtNLM"/>
    </source>
</evidence>
<reference evidence="1 2" key="1">
    <citation type="submission" date="2019-07" db="EMBL/GenBank/DDBJ databases">
        <title>Whole genome shotgun sequence of Actinotalea fermentans NBRC 105374.</title>
        <authorList>
            <person name="Hosoyama A."/>
            <person name="Uohara A."/>
            <person name="Ohji S."/>
            <person name="Ichikawa N."/>
        </authorList>
    </citation>
    <scope>NUCLEOTIDE SEQUENCE [LARGE SCALE GENOMIC DNA]</scope>
    <source>
        <strain evidence="1 2">NBRC 105374</strain>
    </source>
</reference>
<accession>A0A511YU45</accession>
<dbReference type="Proteomes" id="UP000321484">
    <property type="component" value="Unassembled WGS sequence"/>
</dbReference>
<sequence>MSTTRRRVIAVLILAALAVAAVLLLTRPDPGHEFFAEYRDLYPGTPTLAEAAFVAKAEQICDAGAPASWWDAWDNGAPARADLWNLAIAHVCPEYAGHVVSVAP</sequence>
<organism evidence="1 2">
    <name type="scientific">Actinotalea fermentans</name>
    <dbReference type="NCBI Taxonomy" id="43671"/>
    <lineage>
        <taxon>Bacteria</taxon>
        <taxon>Bacillati</taxon>
        <taxon>Actinomycetota</taxon>
        <taxon>Actinomycetes</taxon>
        <taxon>Micrococcales</taxon>
        <taxon>Cellulomonadaceae</taxon>
        <taxon>Actinotalea</taxon>
    </lineage>
</organism>
<evidence type="ECO:0000313" key="2">
    <source>
        <dbReference type="Proteomes" id="UP000321484"/>
    </source>
</evidence>
<gene>
    <name evidence="1" type="ORF">AFE02nite_04510</name>
</gene>
<comment type="caution">
    <text evidence="1">The sequence shown here is derived from an EMBL/GenBank/DDBJ whole genome shotgun (WGS) entry which is preliminary data.</text>
</comment>
<proteinExistence type="predicted"/>
<dbReference type="EMBL" id="BJYK01000001">
    <property type="protein sequence ID" value="GEN78717.1"/>
    <property type="molecule type" value="Genomic_DNA"/>
</dbReference>